<dbReference type="EC" id="3.6.1.5" evidence="2"/>
<dbReference type="PANTHER" id="PTHR11782">
    <property type="entry name" value="ADENOSINE/GUANOSINE DIPHOSPHATASE"/>
    <property type="match status" value="1"/>
</dbReference>
<dbReference type="Proteomes" id="UP001295469">
    <property type="component" value="Chromosome A09"/>
</dbReference>
<dbReference type="Gene3D" id="3.30.420.150">
    <property type="entry name" value="Exopolyphosphatase. Domain 2"/>
    <property type="match status" value="1"/>
</dbReference>
<dbReference type="PANTHER" id="PTHR11782:SF100">
    <property type="entry name" value="APYRASE 3-RELATED"/>
    <property type="match status" value="1"/>
</dbReference>
<evidence type="ECO:0000313" key="9">
    <source>
        <dbReference type="EMBL" id="CAF2050844.1"/>
    </source>
</evidence>
<evidence type="ECO:0000256" key="3">
    <source>
        <dbReference type="ARBA" id="ARBA00022801"/>
    </source>
</evidence>
<dbReference type="GO" id="GO:0004050">
    <property type="term" value="F:apyrase activity"/>
    <property type="evidence" value="ECO:0007669"/>
    <property type="project" value="UniProtKB-EC"/>
</dbReference>
<sequence>MILVIVYYWSAANSPEDEVVTDPCTPKGYNLDKNSHTDSSEESRLTGSLQAAGNFTKCRSATYAMLQEGNEKCPYKHCSIGSTFTPDLQGHFLATSNFYYTSKFFELDEKDWLAEMIPAGKRYCKEKWSELKAEHPTTKEEYLLGYCFSSAYIISMLHDSLGFALDYGR</sequence>
<organism evidence="9">
    <name type="scientific">Brassica napus</name>
    <name type="common">Rape</name>
    <dbReference type="NCBI Taxonomy" id="3708"/>
    <lineage>
        <taxon>Eukaryota</taxon>
        <taxon>Viridiplantae</taxon>
        <taxon>Streptophyta</taxon>
        <taxon>Embryophyta</taxon>
        <taxon>Tracheophyta</taxon>
        <taxon>Spermatophyta</taxon>
        <taxon>Magnoliopsida</taxon>
        <taxon>eudicotyledons</taxon>
        <taxon>Gunneridae</taxon>
        <taxon>Pentapetalae</taxon>
        <taxon>rosids</taxon>
        <taxon>malvids</taxon>
        <taxon>Brassicales</taxon>
        <taxon>Brassicaceae</taxon>
        <taxon>Brassiceae</taxon>
        <taxon>Brassica</taxon>
    </lineage>
</organism>
<dbReference type="EMBL" id="HG994363">
    <property type="protein sequence ID" value="CAF2050844.1"/>
    <property type="molecule type" value="Genomic_DNA"/>
</dbReference>
<evidence type="ECO:0000256" key="1">
    <source>
        <dbReference type="ARBA" id="ARBA00009283"/>
    </source>
</evidence>
<proteinExistence type="inferred from homology"/>
<evidence type="ECO:0000256" key="6">
    <source>
        <dbReference type="ARBA" id="ARBA00031428"/>
    </source>
</evidence>
<protein>
    <recommendedName>
        <fullName evidence="2">apyrase</fullName>
        <ecNumber evidence="2">3.6.1.5</ecNumber>
    </recommendedName>
    <alternativeName>
        <fullName evidence="6">ATP-diphosphatase</fullName>
    </alternativeName>
    <alternativeName>
        <fullName evidence="7">ATP-diphosphohydrolase</fullName>
    </alternativeName>
    <alternativeName>
        <fullName evidence="4">Adenosine diphosphatase</fullName>
    </alternativeName>
    <alternativeName>
        <fullName evidence="5">NTPDase</fullName>
    </alternativeName>
</protein>
<reference evidence="9" key="1">
    <citation type="submission" date="2021-01" db="EMBL/GenBank/DDBJ databases">
        <authorList>
            <consortium name="Genoscope - CEA"/>
            <person name="William W."/>
        </authorList>
    </citation>
    <scope>NUCLEOTIDE SEQUENCE</scope>
</reference>
<comment type="similarity">
    <text evidence="1">Belongs to the GDA1/CD39 NTPase family.</text>
</comment>
<evidence type="ECO:0000256" key="2">
    <source>
        <dbReference type="ARBA" id="ARBA00012148"/>
    </source>
</evidence>
<gene>
    <name evidence="9" type="ORF">DARMORV10_A09P62320.1</name>
</gene>
<comment type="catalytic activity">
    <reaction evidence="8">
        <text>a ribonucleoside 5'-triphosphate + 2 H2O = a ribonucleoside 5'-phosphate + 2 phosphate + 2 H(+)</text>
        <dbReference type="Rhea" id="RHEA:36795"/>
        <dbReference type="ChEBI" id="CHEBI:15377"/>
        <dbReference type="ChEBI" id="CHEBI:15378"/>
        <dbReference type="ChEBI" id="CHEBI:43474"/>
        <dbReference type="ChEBI" id="CHEBI:58043"/>
        <dbReference type="ChEBI" id="CHEBI:61557"/>
        <dbReference type="EC" id="3.6.1.5"/>
    </reaction>
</comment>
<dbReference type="InterPro" id="IPR000407">
    <property type="entry name" value="GDA1_CD39_NTPase"/>
</dbReference>
<accession>A0A816PL74</accession>
<keyword evidence="3" id="KW-0378">Hydrolase</keyword>
<dbReference type="Pfam" id="PF01150">
    <property type="entry name" value="GDA1_CD39"/>
    <property type="match status" value="1"/>
</dbReference>
<evidence type="ECO:0000256" key="7">
    <source>
        <dbReference type="ARBA" id="ARBA00032306"/>
    </source>
</evidence>
<evidence type="ECO:0000256" key="8">
    <source>
        <dbReference type="ARBA" id="ARBA00049175"/>
    </source>
</evidence>
<evidence type="ECO:0000256" key="5">
    <source>
        <dbReference type="ARBA" id="ARBA00031370"/>
    </source>
</evidence>
<name>A0A816PL74_BRANA</name>
<dbReference type="AlphaFoldDB" id="A0A816PL74"/>
<evidence type="ECO:0000256" key="4">
    <source>
        <dbReference type="ARBA" id="ARBA00030084"/>
    </source>
</evidence>